<protein>
    <submittedName>
        <fullName evidence="1">Gliding motility lipoprotein GldB</fullName>
    </submittedName>
</protein>
<reference evidence="1 2" key="1">
    <citation type="submission" date="2019-06" db="EMBL/GenBank/DDBJ databases">
        <title>Echinicola alkalisoli sp. nov. isolated from saline soil.</title>
        <authorList>
            <person name="Sun J.-Q."/>
            <person name="Xu L."/>
        </authorList>
    </citation>
    <scope>NUCLEOTIDE SEQUENCE [LARGE SCALE GENOMIC DNA]</scope>
    <source>
        <strain evidence="1 2">LN3S3</strain>
    </source>
</reference>
<dbReference type="OrthoDB" id="976022at2"/>
<dbReference type="PROSITE" id="PS51257">
    <property type="entry name" value="PROKAR_LIPOPROTEIN"/>
    <property type="match status" value="1"/>
</dbReference>
<keyword evidence="1" id="KW-0449">Lipoprotein</keyword>
<evidence type="ECO:0000313" key="1">
    <source>
        <dbReference type="EMBL" id="QDH81476.1"/>
    </source>
</evidence>
<accession>A0A514CNT2</accession>
<organism evidence="1 2">
    <name type="scientific">Echinicola soli</name>
    <dbReference type="NCBI Taxonomy" id="2591634"/>
    <lineage>
        <taxon>Bacteria</taxon>
        <taxon>Pseudomonadati</taxon>
        <taxon>Bacteroidota</taxon>
        <taxon>Cytophagia</taxon>
        <taxon>Cytophagales</taxon>
        <taxon>Cyclobacteriaceae</taxon>
        <taxon>Echinicola</taxon>
    </lineage>
</organism>
<dbReference type="Proteomes" id="UP000316614">
    <property type="component" value="Chromosome"/>
</dbReference>
<dbReference type="InterPro" id="IPR019853">
    <property type="entry name" value="GldB-like"/>
</dbReference>
<keyword evidence="2" id="KW-1185">Reference proteome</keyword>
<dbReference type="Pfam" id="PF25594">
    <property type="entry name" value="GldB_lipo"/>
    <property type="match status" value="1"/>
</dbReference>
<evidence type="ECO:0000313" key="2">
    <source>
        <dbReference type="Proteomes" id="UP000316614"/>
    </source>
</evidence>
<dbReference type="EMBL" id="CP041253">
    <property type="protein sequence ID" value="QDH81476.1"/>
    <property type="molecule type" value="Genomic_DNA"/>
</dbReference>
<dbReference type="KEGG" id="echi:FKX85_03850"/>
<proteinExistence type="predicted"/>
<dbReference type="NCBIfam" id="TIGR03514">
    <property type="entry name" value="GldB_lipo"/>
    <property type="match status" value="1"/>
</dbReference>
<name>A0A514CNT2_9BACT</name>
<sequence length="330" mass="38518">MNRNSGIFLLILALFFACKQEQEDCTISEKVGDIPLDLTIKRLEQPLFEAKSEEDIAYFLEEHPYFSEMYLRDELYPSKEHLVSTLYGIPKDTLMQELYQEVNANFPSIDKLQTDLLHAFKHIKYYYPDFEVPKVYTFVSGFTTDLYMDNDMIVIGLDYFLPSDHRFQPPDLPKYMTDRYNKDHLVPMIVTAISSRYNKSDLEDNSLLAEMIFYGKAYHFTQAMLPCTPEEQIIGYTPEELAACYANEDFIWTQLIEQEAIYETNPFEVRKYTGEAPFTDAISPDAPGRVGRWVGWNIVDAYAEKKNIDLVHLMDEKNTQKIFMNSAYKP</sequence>
<gene>
    <name evidence="1" type="primary">gldB</name>
    <name evidence="1" type="ORF">FKX85_03850</name>
</gene>
<dbReference type="AlphaFoldDB" id="A0A514CNT2"/>